<dbReference type="AlphaFoldDB" id="A0A1G8PCW6"/>
<reference evidence="5 6" key="1">
    <citation type="submission" date="2016-10" db="EMBL/GenBank/DDBJ databases">
        <authorList>
            <person name="de Groot N.N."/>
        </authorList>
    </citation>
    <scope>NUCLEOTIDE SEQUENCE [LARGE SCALE GENOMIC DNA]</scope>
    <source>
        <strain evidence="5 6">CGMCC 1.6133</strain>
    </source>
</reference>
<dbReference type="PROSITE" id="PS00041">
    <property type="entry name" value="HTH_ARAC_FAMILY_1"/>
    <property type="match status" value="1"/>
</dbReference>
<keyword evidence="1" id="KW-0805">Transcription regulation</keyword>
<dbReference type="GO" id="GO:0043565">
    <property type="term" value="F:sequence-specific DNA binding"/>
    <property type="evidence" value="ECO:0007669"/>
    <property type="project" value="InterPro"/>
</dbReference>
<protein>
    <submittedName>
        <fullName evidence="5">Transcriptional regulator, AraC family</fullName>
    </submittedName>
</protein>
<proteinExistence type="predicted"/>
<gene>
    <name evidence="5" type="ORF">SAMN04487954_10225</name>
</gene>
<keyword evidence="2" id="KW-0238">DNA-binding</keyword>
<dbReference type="PROSITE" id="PS01124">
    <property type="entry name" value="HTH_ARAC_FAMILY_2"/>
    <property type="match status" value="1"/>
</dbReference>
<evidence type="ECO:0000259" key="4">
    <source>
        <dbReference type="PROSITE" id="PS01124"/>
    </source>
</evidence>
<dbReference type="SUPFAM" id="SSF46689">
    <property type="entry name" value="Homeodomain-like"/>
    <property type="match status" value="2"/>
</dbReference>
<dbReference type="InterPro" id="IPR009057">
    <property type="entry name" value="Homeodomain-like_sf"/>
</dbReference>
<dbReference type="STRING" id="376427.SAMN04487954_10225"/>
<dbReference type="InterPro" id="IPR053142">
    <property type="entry name" value="PchR_regulatory_protein"/>
</dbReference>
<sequence length="315" mass="34994">MIDATRLHALSPRLSSHYALHAPHWDRRSPLLEGSMELCQIQPGMFLRLANVKDRYDLQSEAELRPGLKLAWVLDGQAEVSFADRPLHLGPQAAPGSPQAIMVPLESAELFHRQGWVGRHECTLTMTLSEEWLASNGMPARGTHLKLQAWRPSSTLAVQARRVIRRGGLSAGGLSGRLMTEALALTMLGEALASHGGDAPTMDRHRVPLGQSEDRRMRRLKELIDSGEADGCTQSQLAERLAMSLSTLQRQFRRHCGESLGTYLRHRRLRRARQALEHEGMELDTAAELAGYASTANFATAFKQRFGISPSQLRD</sequence>
<feature type="domain" description="HTH araC/xylS-type" evidence="4">
    <location>
        <begin position="218"/>
        <end position="315"/>
    </location>
</feature>
<dbReference type="SMART" id="SM00342">
    <property type="entry name" value="HTH_ARAC"/>
    <property type="match status" value="1"/>
</dbReference>
<dbReference type="OrthoDB" id="6670788at2"/>
<accession>A0A1G8PCW6</accession>
<dbReference type="InterPro" id="IPR018060">
    <property type="entry name" value="HTH_AraC"/>
</dbReference>
<dbReference type="Proteomes" id="UP000198525">
    <property type="component" value="Unassembled WGS sequence"/>
</dbReference>
<dbReference type="Pfam" id="PF12833">
    <property type="entry name" value="HTH_18"/>
    <property type="match status" value="1"/>
</dbReference>
<dbReference type="PANTHER" id="PTHR47893:SF1">
    <property type="entry name" value="REGULATORY PROTEIN PCHR"/>
    <property type="match status" value="1"/>
</dbReference>
<keyword evidence="3" id="KW-0804">Transcription</keyword>
<evidence type="ECO:0000313" key="6">
    <source>
        <dbReference type="Proteomes" id="UP000198525"/>
    </source>
</evidence>
<dbReference type="InterPro" id="IPR018062">
    <property type="entry name" value="HTH_AraC-typ_CS"/>
</dbReference>
<name>A0A1G8PCW6_9GAMM</name>
<evidence type="ECO:0000256" key="1">
    <source>
        <dbReference type="ARBA" id="ARBA00023015"/>
    </source>
</evidence>
<dbReference type="RefSeq" id="WP_089682644.1">
    <property type="nucleotide sequence ID" value="NZ_FNES01000002.1"/>
</dbReference>
<dbReference type="Gene3D" id="1.10.10.60">
    <property type="entry name" value="Homeodomain-like"/>
    <property type="match status" value="1"/>
</dbReference>
<evidence type="ECO:0000256" key="2">
    <source>
        <dbReference type="ARBA" id="ARBA00023125"/>
    </source>
</evidence>
<dbReference type="EMBL" id="FNES01000002">
    <property type="protein sequence ID" value="SDI89580.1"/>
    <property type="molecule type" value="Genomic_DNA"/>
</dbReference>
<evidence type="ECO:0000256" key="3">
    <source>
        <dbReference type="ARBA" id="ARBA00023163"/>
    </source>
</evidence>
<evidence type="ECO:0000313" key="5">
    <source>
        <dbReference type="EMBL" id="SDI89580.1"/>
    </source>
</evidence>
<dbReference type="GO" id="GO:0003700">
    <property type="term" value="F:DNA-binding transcription factor activity"/>
    <property type="evidence" value="ECO:0007669"/>
    <property type="project" value="InterPro"/>
</dbReference>
<organism evidence="5 6">
    <name type="scientific">Billgrantia gudaonensis</name>
    <dbReference type="NCBI Taxonomy" id="376427"/>
    <lineage>
        <taxon>Bacteria</taxon>
        <taxon>Pseudomonadati</taxon>
        <taxon>Pseudomonadota</taxon>
        <taxon>Gammaproteobacteria</taxon>
        <taxon>Oceanospirillales</taxon>
        <taxon>Halomonadaceae</taxon>
        <taxon>Billgrantia</taxon>
    </lineage>
</organism>
<keyword evidence="6" id="KW-1185">Reference proteome</keyword>
<dbReference type="PANTHER" id="PTHR47893">
    <property type="entry name" value="REGULATORY PROTEIN PCHR"/>
    <property type="match status" value="1"/>
</dbReference>